<keyword evidence="1" id="KW-1133">Transmembrane helix</keyword>
<dbReference type="EMBL" id="SMKA01000222">
    <property type="protein sequence ID" value="TDC21331.1"/>
    <property type="molecule type" value="Genomic_DNA"/>
</dbReference>
<evidence type="ECO:0000313" key="3">
    <source>
        <dbReference type="Proteomes" id="UP000295075"/>
    </source>
</evidence>
<comment type="caution">
    <text evidence="2">The sequence shown here is derived from an EMBL/GenBank/DDBJ whole genome shotgun (WGS) entry which is preliminary data.</text>
</comment>
<feature type="transmembrane region" description="Helical" evidence="1">
    <location>
        <begin position="79"/>
        <end position="94"/>
    </location>
</feature>
<feature type="transmembrane region" description="Helical" evidence="1">
    <location>
        <begin position="39"/>
        <end position="59"/>
    </location>
</feature>
<name>A0A4R4PH91_9ACTN</name>
<organism evidence="2 3">
    <name type="scientific">Kribbella albertanoniae</name>
    <dbReference type="NCBI Taxonomy" id="1266829"/>
    <lineage>
        <taxon>Bacteria</taxon>
        <taxon>Bacillati</taxon>
        <taxon>Actinomycetota</taxon>
        <taxon>Actinomycetes</taxon>
        <taxon>Propionibacteriales</taxon>
        <taxon>Kribbellaceae</taxon>
        <taxon>Kribbella</taxon>
    </lineage>
</organism>
<evidence type="ECO:0000313" key="2">
    <source>
        <dbReference type="EMBL" id="TDC21331.1"/>
    </source>
</evidence>
<keyword evidence="1" id="KW-0472">Membrane</keyword>
<keyword evidence="3" id="KW-1185">Reference proteome</keyword>
<protein>
    <submittedName>
        <fullName evidence="2">Uncharacterized protein</fullName>
    </submittedName>
</protein>
<reference evidence="2 3" key="1">
    <citation type="submission" date="2019-03" db="EMBL/GenBank/DDBJ databases">
        <title>Draft genome sequences of novel Actinobacteria.</title>
        <authorList>
            <person name="Sahin N."/>
            <person name="Ay H."/>
            <person name="Saygin H."/>
        </authorList>
    </citation>
    <scope>NUCLEOTIDE SEQUENCE [LARGE SCALE GENOMIC DNA]</scope>
    <source>
        <strain evidence="2 3">JCM 30547</strain>
    </source>
</reference>
<dbReference type="Proteomes" id="UP000295075">
    <property type="component" value="Unassembled WGS sequence"/>
</dbReference>
<dbReference type="OrthoDB" id="3831183at2"/>
<gene>
    <name evidence="2" type="ORF">E1261_33575</name>
</gene>
<evidence type="ECO:0000256" key="1">
    <source>
        <dbReference type="SAM" id="Phobius"/>
    </source>
</evidence>
<sequence length="99" mass="11036">MSEGGDPTSAAAPAVTVSRALRSLFDFNDMGEHEGKWGWLWWIARIALFGLGSLVGGQLWELATGDPERSFLERGLTNAYIWLTLLTTGLYALYDRRSR</sequence>
<keyword evidence="1" id="KW-0812">Transmembrane</keyword>
<dbReference type="RefSeq" id="WP_132413717.1">
    <property type="nucleotide sequence ID" value="NZ_SMKA01000222.1"/>
</dbReference>
<dbReference type="AlphaFoldDB" id="A0A4R4PH91"/>
<proteinExistence type="predicted"/>
<accession>A0A4R4PH91</accession>